<dbReference type="GO" id="GO:0032981">
    <property type="term" value="P:mitochondrial respiratory chain complex I assembly"/>
    <property type="evidence" value="ECO:0007669"/>
    <property type="project" value="TreeGrafter"/>
</dbReference>
<dbReference type="InterPro" id="IPR036748">
    <property type="entry name" value="MTH938-like_sf"/>
</dbReference>
<dbReference type="SUPFAM" id="SSF64076">
    <property type="entry name" value="MTH938-like"/>
    <property type="match status" value="1"/>
</dbReference>
<dbReference type="InterPro" id="IPR007523">
    <property type="entry name" value="NDUFAF3/AAMDC"/>
</dbReference>
<sequence>RENNRLRGMIRRALRRTTFVRLSSEAATSTCPERNYPPVDLFHPPYAPALWDQKHQQNHRRQQSRAFSDLGKGIDVLAVGNEEEAGRERTFLLGYDGQGFEVRDVNYRGSILALPTACFLWKPKKIEEITPESLAPLLIVKPAIEILIIGTGEEVVGRALALTTLKFLAANGVAVEHMDTTSACSTFNILNQEDRRVAAALLAVDAAAEESES</sequence>
<dbReference type="Gene3D" id="3.40.1230.10">
    <property type="entry name" value="MTH938-like"/>
    <property type="match status" value="1"/>
</dbReference>
<name>I2CPH0_NANGC</name>
<reference evidence="1" key="1">
    <citation type="journal article" date="2012" name="Bioengineered">
        <title>Additional insights into the genome of the oleaginous model alga Nannochloropsis gaditana.</title>
        <authorList>
            <person name="Jinkerson R.E."/>
            <person name="Radakovits R."/>
            <person name="Posewitz M.C."/>
        </authorList>
    </citation>
    <scope>NUCLEOTIDE SEQUENCE</scope>
    <source>
        <strain evidence="1">CCMP526</strain>
    </source>
</reference>
<protein>
    <submittedName>
        <fullName evidence="1">Nadh dehydrogenase</fullName>
    </submittedName>
</protein>
<dbReference type="AlphaFoldDB" id="I2CPH0"/>
<proteinExistence type="evidence at transcript level"/>
<dbReference type="PANTHER" id="PTHR21192">
    <property type="entry name" value="NUCLEAR PROTEIN E3-3"/>
    <property type="match status" value="1"/>
</dbReference>
<feature type="non-terminal residue" evidence="1">
    <location>
        <position position="1"/>
    </location>
</feature>
<dbReference type="EMBL" id="JU966920">
    <property type="protein sequence ID" value="AFJ68803.1"/>
    <property type="molecule type" value="mRNA"/>
</dbReference>
<organism evidence="1">
    <name type="scientific">Nannochloropsis gaditana (strain CCMP526)</name>
    <name type="common">Green microalga</name>
    <name type="synonym">Microchloropsis gaditana</name>
    <dbReference type="NCBI Taxonomy" id="1093141"/>
    <lineage>
        <taxon>Eukaryota</taxon>
        <taxon>Sar</taxon>
        <taxon>Stramenopiles</taxon>
        <taxon>Ochrophyta</taxon>
        <taxon>Eustigmatophyceae</taxon>
        <taxon>Eustigmatales</taxon>
        <taxon>Monodopsidaceae</taxon>
        <taxon>Nannochloropsis</taxon>
    </lineage>
</organism>
<accession>I2CPH0</accession>
<evidence type="ECO:0000313" key="1">
    <source>
        <dbReference type="EMBL" id="AFJ68803.1"/>
    </source>
</evidence>
<reference evidence="1" key="2">
    <citation type="journal article" date="2012" name="Nat. Commun.">
        <title>Draft genome sequence and genetic transformation of the oleaginous alga Nannochloropis gaditana.</title>
        <authorList>
            <person name="Radakovits R."/>
            <person name="Jinkerson R.E."/>
            <person name="Fuerstenberg S.I."/>
            <person name="Tae H."/>
            <person name="Settlage R.E."/>
            <person name="Boore J.L."/>
            <person name="Posewitz M.C."/>
        </authorList>
    </citation>
    <scope>NUCLEOTIDE SEQUENCE</scope>
    <source>
        <strain evidence="1">CCMP526</strain>
    </source>
</reference>
<dbReference type="Pfam" id="PF04430">
    <property type="entry name" value="DUF498"/>
    <property type="match status" value="1"/>
</dbReference>
<gene>
    <name evidence="1" type="ORF">NGATSA_2028300</name>
</gene>
<dbReference type="GO" id="GO:0005743">
    <property type="term" value="C:mitochondrial inner membrane"/>
    <property type="evidence" value="ECO:0007669"/>
    <property type="project" value="TreeGrafter"/>
</dbReference>
<dbReference type="PANTHER" id="PTHR21192:SF2">
    <property type="entry name" value="NADH DEHYDROGENASE [UBIQUINONE] 1 ALPHA SUBCOMPLEX ASSEMBLY FACTOR 3"/>
    <property type="match status" value="1"/>
</dbReference>